<comment type="caution">
    <text evidence="13">The sequence shown here is derived from an EMBL/GenBank/DDBJ whole genome shotgun (WGS) entry which is preliminary data.</text>
</comment>
<dbReference type="CDD" id="cd00685">
    <property type="entry name" value="Trans_IPPS_HT"/>
    <property type="match status" value="1"/>
</dbReference>
<dbReference type="PANTHER" id="PTHR43281:SF1">
    <property type="entry name" value="FARNESYL DIPHOSPHATE SYNTHASE"/>
    <property type="match status" value="1"/>
</dbReference>
<gene>
    <name evidence="13" type="ORF">CLOBOL_03170</name>
</gene>
<evidence type="ECO:0000256" key="11">
    <source>
        <dbReference type="ARBA" id="ARBA00049399"/>
    </source>
</evidence>
<sequence length="305" mass="33380">MKMSDKETFKQELDARTAEIEQLIGTYLPEETGHQKTIFEAMNYSMKAGGKRLRPMLMQEMCRLFTGTLLEAVIPFMAAVEMIHTSSLVHDDLPCMDDDMMRRGKASTWAEYGEDIGVLTGDALMMYAFETAANAFETSIDPDELSRIGRAMGILARKTGVYGMIGGQTVDVELAGGPIPGDKLEFIYRLKTGALIEASMLIGAVLGGAAEEDCKIVESLAAKIGMAFQIQDDILDVTGSQDVTGKPSGSDEKNKKTTYVTLEGLDKAKKDVEQISTEAIEELNKLPGNNDFLEQLIRALVGRQK</sequence>
<dbReference type="PANTHER" id="PTHR43281">
    <property type="entry name" value="FARNESYL DIPHOSPHATE SYNTHASE"/>
    <property type="match status" value="1"/>
</dbReference>
<dbReference type="SUPFAM" id="SSF48576">
    <property type="entry name" value="Terpenoid synthases"/>
    <property type="match status" value="1"/>
</dbReference>
<proteinExistence type="inferred from homology"/>
<comment type="cofactor">
    <cofactor evidence="1">
        <name>Mg(2+)</name>
        <dbReference type="ChEBI" id="CHEBI:18420"/>
    </cofactor>
</comment>
<dbReference type="HOGENOM" id="CLU_014015_0_1_9"/>
<dbReference type="Gene3D" id="1.10.600.10">
    <property type="entry name" value="Farnesyl Diphosphate Synthase"/>
    <property type="match status" value="1"/>
</dbReference>
<dbReference type="GO" id="GO:0005737">
    <property type="term" value="C:cytoplasm"/>
    <property type="evidence" value="ECO:0007669"/>
    <property type="project" value="UniProtKB-ARBA"/>
</dbReference>
<evidence type="ECO:0000256" key="4">
    <source>
        <dbReference type="ARBA" id="ARBA00015100"/>
    </source>
</evidence>
<evidence type="ECO:0000256" key="3">
    <source>
        <dbReference type="ARBA" id="ARBA00012439"/>
    </source>
</evidence>
<evidence type="ECO:0000256" key="10">
    <source>
        <dbReference type="ARBA" id="ARBA00032873"/>
    </source>
</evidence>
<comment type="similarity">
    <text evidence="2 12">Belongs to the FPP/GGPP synthase family.</text>
</comment>
<evidence type="ECO:0000256" key="1">
    <source>
        <dbReference type="ARBA" id="ARBA00001946"/>
    </source>
</evidence>
<dbReference type="GO" id="GO:0016114">
    <property type="term" value="P:terpenoid biosynthetic process"/>
    <property type="evidence" value="ECO:0007669"/>
    <property type="project" value="UniProtKB-ARBA"/>
</dbReference>
<name>A8RS16_ENTBW</name>
<dbReference type="eggNOG" id="COG0142">
    <property type="taxonomic scope" value="Bacteria"/>
</dbReference>
<organism evidence="13 14">
    <name type="scientific">Enterocloster bolteae (strain ATCC BAA-613 / DSM 15670 / CCUG 46953 / JCM 12243 / WAL 16351)</name>
    <name type="common">Clostridium bolteae</name>
    <dbReference type="NCBI Taxonomy" id="411902"/>
    <lineage>
        <taxon>Bacteria</taxon>
        <taxon>Bacillati</taxon>
        <taxon>Bacillota</taxon>
        <taxon>Clostridia</taxon>
        <taxon>Lachnospirales</taxon>
        <taxon>Lachnospiraceae</taxon>
        <taxon>Enterocloster</taxon>
    </lineage>
</organism>
<dbReference type="InterPro" id="IPR053378">
    <property type="entry name" value="Prenyl_diphosphate_synthase"/>
</dbReference>
<evidence type="ECO:0000313" key="14">
    <source>
        <dbReference type="Proteomes" id="UP000005396"/>
    </source>
</evidence>
<dbReference type="GO" id="GO:0004337">
    <property type="term" value="F:(2E,6E)-farnesyl diphosphate synthase activity"/>
    <property type="evidence" value="ECO:0007669"/>
    <property type="project" value="UniProtKB-EC"/>
</dbReference>
<keyword evidence="7" id="KW-0460">Magnesium</keyword>
<dbReference type="NCBIfam" id="NF045485">
    <property type="entry name" value="FPPsyn"/>
    <property type="match status" value="1"/>
</dbReference>
<dbReference type="SFLD" id="SFLDG01017">
    <property type="entry name" value="Polyprenyl_Transferase_Like"/>
    <property type="match status" value="1"/>
</dbReference>
<reference evidence="13 14" key="2">
    <citation type="submission" date="2007-09" db="EMBL/GenBank/DDBJ databases">
        <title>Draft genome sequence of Clostridium bolteae (ATCC BAA-613).</title>
        <authorList>
            <person name="Sudarsanam P."/>
            <person name="Ley R."/>
            <person name="Guruge J."/>
            <person name="Turnbaugh P.J."/>
            <person name="Mahowald M."/>
            <person name="Liep D."/>
            <person name="Gordon J."/>
        </authorList>
    </citation>
    <scope>NUCLEOTIDE SEQUENCE [LARGE SCALE GENOMIC DNA]</scope>
    <source>
        <strain evidence="14">ATCC BAA-613 / DSM 15670 / CCUG 46953 / JCM 12243 / WAL 16351</strain>
    </source>
</reference>
<evidence type="ECO:0000256" key="8">
    <source>
        <dbReference type="ARBA" id="ARBA00023229"/>
    </source>
</evidence>
<dbReference type="PaxDb" id="411902-CLOBOL_03170"/>
<dbReference type="Pfam" id="PF00348">
    <property type="entry name" value="polyprenyl_synt"/>
    <property type="match status" value="1"/>
</dbReference>
<reference evidence="13 14" key="1">
    <citation type="submission" date="2007-08" db="EMBL/GenBank/DDBJ databases">
        <authorList>
            <person name="Fulton L."/>
            <person name="Clifton S."/>
            <person name="Fulton B."/>
            <person name="Xu J."/>
            <person name="Minx P."/>
            <person name="Pepin K.H."/>
            <person name="Johnson M."/>
            <person name="Thiruvilangam P."/>
            <person name="Bhonagiri V."/>
            <person name="Nash W.E."/>
            <person name="Mardis E.R."/>
            <person name="Wilson R.K."/>
        </authorList>
    </citation>
    <scope>NUCLEOTIDE SEQUENCE [LARGE SCALE GENOMIC DNA]</scope>
    <source>
        <strain evidence="14">ATCC BAA-613 / DSM 15670 / CCUG 46953 / JCM 12243 / WAL 16351</strain>
    </source>
</reference>
<dbReference type="GO" id="GO:0046872">
    <property type="term" value="F:metal ion binding"/>
    <property type="evidence" value="ECO:0007669"/>
    <property type="project" value="UniProtKB-KW"/>
</dbReference>
<evidence type="ECO:0000313" key="13">
    <source>
        <dbReference type="EMBL" id="EDP16404.1"/>
    </source>
</evidence>
<evidence type="ECO:0000256" key="7">
    <source>
        <dbReference type="ARBA" id="ARBA00022842"/>
    </source>
</evidence>
<keyword evidence="5 12" id="KW-0808">Transferase</keyword>
<evidence type="ECO:0000256" key="2">
    <source>
        <dbReference type="ARBA" id="ARBA00006706"/>
    </source>
</evidence>
<dbReference type="InterPro" id="IPR033749">
    <property type="entry name" value="Polyprenyl_synt_CS"/>
</dbReference>
<evidence type="ECO:0000256" key="5">
    <source>
        <dbReference type="ARBA" id="ARBA00022679"/>
    </source>
</evidence>
<accession>A8RS16</accession>
<dbReference type="SFLD" id="SFLDS00005">
    <property type="entry name" value="Isoprenoid_Synthase_Type_I"/>
    <property type="match status" value="1"/>
</dbReference>
<evidence type="ECO:0000256" key="12">
    <source>
        <dbReference type="RuleBase" id="RU004466"/>
    </source>
</evidence>
<dbReference type="EMBL" id="ABCC02000029">
    <property type="protein sequence ID" value="EDP16404.1"/>
    <property type="molecule type" value="Genomic_DNA"/>
</dbReference>
<dbReference type="PROSITE" id="PS00723">
    <property type="entry name" value="POLYPRENYL_SYNTHASE_1"/>
    <property type="match status" value="1"/>
</dbReference>
<dbReference type="EC" id="2.5.1.10" evidence="3"/>
<dbReference type="AlphaFoldDB" id="A8RS16"/>
<dbReference type="InterPro" id="IPR000092">
    <property type="entry name" value="Polyprenyl_synt"/>
</dbReference>
<evidence type="ECO:0000256" key="9">
    <source>
        <dbReference type="ARBA" id="ARBA00032380"/>
    </source>
</evidence>
<keyword evidence="6" id="KW-0479">Metal-binding</keyword>
<keyword evidence="8" id="KW-0414">Isoprene biosynthesis</keyword>
<dbReference type="FunFam" id="1.10.600.10:FF:000001">
    <property type="entry name" value="Geranylgeranyl diphosphate synthase"/>
    <property type="match status" value="1"/>
</dbReference>
<comment type="catalytic activity">
    <reaction evidence="11">
        <text>isopentenyl diphosphate + (2E)-geranyl diphosphate = (2E,6E)-farnesyl diphosphate + diphosphate</text>
        <dbReference type="Rhea" id="RHEA:19361"/>
        <dbReference type="ChEBI" id="CHEBI:33019"/>
        <dbReference type="ChEBI" id="CHEBI:58057"/>
        <dbReference type="ChEBI" id="CHEBI:128769"/>
        <dbReference type="ChEBI" id="CHEBI:175763"/>
        <dbReference type="EC" id="2.5.1.10"/>
    </reaction>
</comment>
<dbReference type="Proteomes" id="UP000005396">
    <property type="component" value="Unassembled WGS sequence"/>
</dbReference>
<dbReference type="PROSITE" id="PS00444">
    <property type="entry name" value="POLYPRENYL_SYNTHASE_2"/>
    <property type="match status" value="1"/>
</dbReference>
<protein>
    <recommendedName>
        <fullName evidence="4">Farnesyl diphosphate synthase</fullName>
        <ecNumber evidence="3">2.5.1.10</ecNumber>
    </recommendedName>
    <alternativeName>
        <fullName evidence="10">(2E,6E)-farnesyl diphosphate synthase</fullName>
    </alternativeName>
    <alternativeName>
        <fullName evidence="9">Geranyltranstransferase</fullName>
    </alternativeName>
</protein>
<evidence type="ECO:0000256" key="6">
    <source>
        <dbReference type="ARBA" id="ARBA00022723"/>
    </source>
</evidence>
<dbReference type="InterPro" id="IPR008949">
    <property type="entry name" value="Isoprenoid_synthase_dom_sf"/>
</dbReference>